<protein>
    <submittedName>
        <fullName evidence="2">CRISPR-associated protein Csm6</fullName>
    </submittedName>
</protein>
<proteinExistence type="predicted"/>
<dbReference type="KEGG" id="lsj:LSJ_0806"/>
<dbReference type="InterPro" id="IPR013489">
    <property type="entry name" value="CRISPR-assoc_prot_Csm6"/>
</dbReference>
<dbReference type="NCBIfam" id="TIGR02672">
    <property type="entry name" value="cas_csm6"/>
    <property type="match status" value="1"/>
</dbReference>
<dbReference type="Proteomes" id="UP001231316">
    <property type="component" value="Chromosome"/>
</dbReference>
<dbReference type="Pfam" id="PF22208">
    <property type="entry name" value="Cas_Csm6_CARF"/>
    <property type="match status" value="1"/>
</dbReference>
<reference evidence="3" key="2">
    <citation type="submission" date="2023-04" db="EMBL/GenBank/DDBJ databases">
        <title>Four porcine-derived lactic acid bacteria strains analyses and their evaluation as potential probiotics based on genomics.</title>
        <authorList>
            <person name="Niu D."/>
        </authorList>
    </citation>
    <scope>NUCLEOTIDE SEQUENCE</scope>
    <source>
        <strain evidence="3">ZSA5</strain>
    </source>
</reference>
<dbReference type="InterPro" id="IPR053955">
    <property type="entry name" value="Csm6_CARF"/>
</dbReference>
<feature type="domain" description="Csm6 CARF" evidence="1">
    <location>
        <begin position="77"/>
        <end position="166"/>
    </location>
</feature>
<dbReference type="RefSeq" id="WP_034983394.1">
    <property type="nucleotide sequence ID" value="NZ_CP007646.1"/>
</dbReference>
<evidence type="ECO:0000259" key="1">
    <source>
        <dbReference type="Pfam" id="PF22208"/>
    </source>
</evidence>
<gene>
    <name evidence="2" type="ORF">LSJ_0806</name>
    <name evidence="3" type="ORF">QFE45_04645</name>
</gene>
<organism evidence="2 4">
    <name type="scientific">Ligilactobacillus salivarius</name>
    <dbReference type="NCBI Taxonomy" id="1624"/>
    <lineage>
        <taxon>Bacteria</taxon>
        <taxon>Bacillati</taxon>
        <taxon>Bacillota</taxon>
        <taxon>Bacilli</taxon>
        <taxon>Lactobacillales</taxon>
        <taxon>Lactobacillaceae</taxon>
        <taxon>Ligilactobacillus</taxon>
    </lineage>
</organism>
<sequence>MTTLISCIGDTDPIRNRHDGALLHLARVFRPEKILLIYSERALLKENNILLALNSIEGYNPVIKKDERFISNSEVFIFDKMYEILNNIVLKYSRDDEDLILNLSSGTPQMKSALFTINRLNDINVRAYQVITPSHSSNEGIGHDNNLGINYLISTNLDNRKDFKKRILEDKAEKFQKTLIKRTMKDLLNNFDYESLYNLSIRHRVLSKSKMKKVISSLQDLTEAVKYQKLLKVVSQTKYSEKEKKLINSYLIILLQANRELVSEVLIRSKNIGEYACELYLEKNYPDLILWDKGRPYLNSINYPDIEDKLLNNEDIHYRKEQYLNIHFYIQILKELNENKELIENLLKLSGYNQQRNKVAHGLSEIPSSQVKVQKIVNLCYQVIGKCIDLKEDWSKFYDQFNNDISTILDE</sequence>
<dbReference type="AlphaFoldDB" id="A0A089QHP3"/>
<accession>A0A089QHP3</accession>
<dbReference type="EMBL" id="CP007646">
    <property type="protein sequence ID" value="AIR10491.1"/>
    <property type="molecule type" value="Genomic_DNA"/>
</dbReference>
<name>A0A089QHP3_9LACO</name>
<evidence type="ECO:0000313" key="2">
    <source>
        <dbReference type="EMBL" id="AIR10491.1"/>
    </source>
</evidence>
<reference evidence="2 4" key="1">
    <citation type="journal article" date="2014" name="BMC Genomics">
        <title>Unusual genome complexity in Lactobacillus salivarius JCM1046.</title>
        <authorList>
            <person name="Raftis E.J."/>
            <person name="Forde B.M."/>
            <person name="Claesson M.J."/>
            <person name="O'Toole P.W."/>
        </authorList>
    </citation>
    <scope>NUCLEOTIDE SEQUENCE [LARGE SCALE GENOMIC DNA]</scope>
    <source>
        <strain evidence="2 4">JCM1046</strain>
    </source>
</reference>
<evidence type="ECO:0000313" key="3">
    <source>
        <dbReference type="EMBL" id="WII29397.1"/>
    </source>
</evidence>
<dbReference type="Proteomes" id="UP000029488">
    <property type="component" value="Chromosome"/>
</dbReference>
<dbReference type="EMBL" id="CP123971">
    <property type="protein sequence ID" value="WII29397.1"/>
    <property type="molecule type" value="Genomic_DNA"/>
</dbReference>
<evidence type="ECO:0000313" key="4">
    <source>
        <dbReference type="Proteomes" id="UP000029488"/>
    </source>
</evidence>